<name>A0ABX8HTL0_9PSED</name>
<organism evidence="1 2">
    <name type="scientific">Pseudomonas lijiangensis</name>
    <dbReference type="NCBI Taxonomy" id="2995658"/>
    <lineage>
        <taxon>Bacteria</taxon>
        <taxon>Pseudomonadati</taxon>
        <taxon>Pseudomonadota</taxon>
        <taxon>Gammaproteobacteria</taxon>
        <taxon>Pseudomonadales</taxon>
        <taxon>Pseudomonadaceae</taxon>
        <taxon>Pseudomonas</taxon>
    </lineage>
</organism>
<gene>
    <name evidence="1" type="ORF">KQP88_03635</name>
</gene>
<sequence>MINDNQHSKDLSFAKMMSIKNSSRDRQVDTVYTVDLQMLEWLLLVPKPSFAATLAQSPAHNDFLRLATDARSGKRRGSVRPT</sequence>
<accession>A0ABX8HTL0</accession>
<reference evidence="2" key="1">
    <citation type="submission" date="2021-06" db="EMBL/GenBank/DDBJ databases">
        <title>Identification of Pseudomonas cichorii causing bacterial leaf black spot of flue-cured tobacco, a new disease in China.</title>
        <authorList>
            <person name="Lu C.-H."/>
        </authorList>
    </citation>
    <scope>NUCLEOTIDE SEQUENCE [LARGE SCALE GENOMIC DNA]</scope>
    <source>
        <strain evidence="2">LJ2</strain>
    </source>
</reference>
<evidence type="ECO:0000313" key="2">
    <source>
        <dbReference type="Proteomes" id="UP000683401"/>
    </source>
</evidence>
<proteinExistence type="predicted"/>
<keyword evidence="2" id="KW-1185">Reference proteome</keyword>
<dbReference type="Proteomes" id="UP000683401">
    <property type="component" value="Chromosome"/>
</dbReference>
<protein>
    <submittedName>
        <fullName evidence="1">Uncharacterized protein</fullName>
    </submittedName>
</protein>
<dbReference type="RefSeq" id="WP_216704880.1">
    <property type="nucleotide sequence ID" value="NZ_CP076668.1"/>
</dbReference>
<evidence type="ECO:0000313" key="1">
    <source>
        <dbReference type="EMBL" id="QWU83896.1"/>
    </source>
</evidence>
<dbReference type="EMBL" id="CP076668">
    <property type="protein sequence ID" value="QWU83896.1"/>
    <property type="molecule type" value="Genomic_DNA"/>
</dbReference>